<sequence length="389" mass="44280">MPSHSQPDSKNSSILKKTIKKEPKASFKGFEIRYSTFRSNRKQNLYNHKMYPEKTKGTNKNYVEYSTFKVFEDDPDFQIGATGAGLTMNTSTIIQRKAHSFRTADLALNRILTYLAENMLSYLNEQNFVGLAEVQIGWISVLNTLLITENNVTEFNTKISGMDGDDLLGIMKKKGTSKLKTQGIADYFDHRMKRHDDKLKELLSETGVRYNDWVKLDKNVQPLINFLTNSCEGVYILKHNRVNTYNDIANKIVHYEAGFGFKGPTKHAELYHLEVFDQIAKAAGLMSTDAPKYYVAGTKRACSTCAGVLEEYKNKPHLTGKLFADHEHPGNLWTAQNINQSDQAAANTLQNLEDKKIHITKYTKRTKRTTKTYMTSGFNSDSESENEFD</sequence>
<name>A0A250J055_9BACT</name>
<organism evidence="1 2">
    <name type="scientific">Cystobacter fuscus</name>
    <dbReference type="NCBI Taxonomy" id="43"/>
    <lineage>
        <taxon>Bacteria</taxon>
        <taxon>Pseudomonadati</taxon>
        <taxon>Myxococcota</taxon>
        <taxon>Myxococcia</taxon>
        <taxon>Myxococcales</taxon>
        <taxon>Cystobacterineae</taxon>
        <taxon>Archangiaceae</taxon>
        <taxon>Cystobacter</taxon>
    </lineage>
</organism>
<dbReference type="AlphaFoldDB" id="A0A250J055"/>
<evidence type="ECO:0000313" key="2">
    <source>
        <dbReference type="Proteomes" id="UP000217257"/>
    </source>
</evidence>
<dbReference type="KEGG" id="cfus:CYFUS_001971"/>
<reference evidence="1 2" key="1">
    <citation type="submission" date="2017-06" db="EMBL/GenBank/DDBJ databases">
        <title>Sequencing and comparative analysis of myxobacterial genomes.</title>
        <authorList>
            <person name="Rupp O."/>
            <person name="Goesmann A."/>
            <person name="Sogaard-Andersen L."/>
        </authorList>
    </citation>
    <scope>NUCLEOTIDE SEQUENCE [LARGE SCALE GENOMIC DNA]</scope>
    <source>
        <strain evidence="1 2">DSM 52655</strain>
    </source>
</reference>
<accession>A0A250J055</accession>
<gene>
    <name evidence="1" type="ORF">CYFUS_001971</name>
</gene>
<proteinExistence type="predicted"/>
<evidence type="ECO:0000313" key="1">
    <source>
        <dbReference type="EMBL" id="ATB36556.1"/>
    </source>
</evidence>
<dbReference type="Proteomes" id="UP000217257">
    <property type="component" value="Chromosome"/>
</dbReference>
<dbReference type="EMBL" id="CP022098">
    <property type="protein sequence ID" value="ATB36556.1"/>
    <property type="molecule type" value="Genomic_DNA"/>
</dbReference>
<protein>
    <submittedName>
        <fullName evidence="1">Uncharacterized protein</fullName>
    </submittedName>
</protein>